<reference evidence="2" key="1">
    <citation type="journal article" date="2017" name="Nature">
        <title>The sunflower genome provides insights into oil metabolism, flowering and Asterid evolution.</title>
        <authorList>
            <person name="Badouin H."/>
            <person name="Gouzy J."/>
            <person name="Grassa C.J."/>
            <person name="Murat F."/>
            <person name="Staton S.E."/>
            <person name="Cottret L."/>
            <person name="Lelandais-Briere C."/>
            <person name="Owens G.L."/>
            <person name="Carrere S."/>
            <person name="Mayjonade B."/>
            <person name="Legrand L."/>
            <person name="Gill N."/>
            <person name="Kane N.C."/>
            <person name="Bowers J.E."/>
            <person name="Hubner S."/>
            <person name="Bellec A."/>
            <person name="Berard A."/>
            <person name="Berges H."/>
            <person name="Blanchet N."/>
            <person name="Boniface M.C."/>
            <person name="Brunel D."/>
            <person name="Catrice O."/>
            <person name="Chaidir N."/>
            <person name="Claudel C."/>
            <person name="Donnadieu C."/>
            <person name="Faraut T."/>
            <person name="Fievet G."/>
            <person name="Helmstetter N."/>
            <person name="King M."/>
            <person name="Knapp S.J."/>
            <person name="Lai Z."/>
            <person name="Le Paslier M.C."/>
            <person name="Lippi Y."/>
            <person name="Lorenzon L."/>
            <person name="Mandel J.R."/>
            <person name="Marage G."/>
            <person name="Marchand G."/>
            <person name="Marquand E."/>
            <person name="Bret-Mestries E."/>
            <person name="Morien E."/>
            <person name="Nambeesan S."/>
            <person name="Nguyen T."/>
            <person name="Pegot-Espagnet P."/>
            <person name="Pouilly N."/>
            <person name="Raftis F."/>
            <person name="Sallet E."/>
            <person name="Schiex T."/>
            <person name="Thomas J."/>
            <person name="Vandecasteele C."/>
            <person name="Vares D."/>
            <person name="Vear F."/>
            <person name="Vautrin S."/>
            <person name="Crespi M."/>
            <person name="Mangin B."/>
            <person name="Burke J.M."/>
            <person name="Salse J."/>
            <person name="Munos S."/>
            <person name="Vincourt P."/>
            <person name="Rieseberg L.H."/>
            <person name="Langlade N.B."/>
        </authorList>
    </citation>
    <scope>NUCLEOTIDE SEQUENCE</scope>
    <source>
        <tissue evidence="2">Leaves</tissue>
    </source>
</reference>
<accession>A0A9K3N5R4</accession>
<keyword evidence="3" id="KW-1185">Reference proteome</keyword>
<dbReference type="OrthoDB" id="1932595at2759"/>
<dbReference type="Proteomes" id="UP000215914">
    <property type="component" value="Unassembled WGS sequence"/>
</dbReference>
<evidence type="ECO:0000313" key="3">
    <source>
        <dbReference type="Proteomes" id="UP000215914"/>
    </source>
</evidence>
<dbReference type="Gramene" id="mRNA:HanXRQr2_Chr10g0458011">
    <property type="protein sequence ID" value="CDS:HanXRQr2_Chr10g0458011.1"/>
    <property type="gene ID" value="HanXRQr2_Chr10g0458011"/>
</dbReference>
<evidence type="ECO:0000259" key="1">
    <source>
        <dbReference type="Pfam" id="PF13963"/>
    </source>
</evidence>
<comment type="caution">
    <text evidence="2">The sequence shown here is derived from an EMBL/GenBank/DDBJ whole genome shotgun (WGS) entry which is preliminary data.</text>
</comment>
<gene>
    <name evidence="2" type="ORF">HanXRQr2_Chr10g0458011</name>
</gene>
<dbReference type="InterPro" id="IPR029480">
    <property type="entry name" value="Transpos_assoc"/>
</dbReference>
<protein>
    <submittedName>
        <fullName evidence="2">Transposase-associated domain-containing protein</fullName>
    </submittedName>
</protein>
<sequence length="204" mass="23116">MSVDKSWLNSPRNSPEYEQGLNSFIEMCKGQIDSEGNVRCACAKCKNCGLIPFTKMKFHMYSFGFYRYYTTWVYHGERPRPPVIVVDGHAPRNDKDGVIKDLTGKRKEKDANLNEGNSGTKSKCVRDDFEDIFKEELYPGCTKYSTGDFLAKLMHLKAEDELTDTSIDQLLKLLQTSLPKGNKVPPSCDVAKEMLKKTGLGHQM</sequence>
<name>A0A9K3N5R4_HELAN</name>
<dbReference type="EMBL" id="MNCJ02000325">
    <property type="protein sequence ID" value="KAF5787897.1"/>
    <property type="molecule type" value="Genomic_DNA"/>
</dbReference>
<organism evidence="2 3">
    <name type="scientific">Helianthus annuus</name>
    <name type="common">Common sunflower</name>
    <dbReference type="NCBI Taxonomy" id="4232"/>
    <lineage>
        <taxon>Eukaryota</taxon>
        <taxon>Viridiplantae</taxon>
        <taxon>Streptophyta</taxon>
        <taxon>Embryophyta</taxon>
        <taxon>Tracheophyta</taxon>
        <taxon>Spermatophyta</taxon>
        <taxon>Magnoliopsida</taxon>
        <taxon>eudicotyledons</taxon>
        <taxon>Gunneridae</taxon>
        <taxon>Pentapetalae</taxon>
        <taxon>asterids</taxon>
        <taxon>campanulids</taxon>
        <taxon>Asterales</taxon>
        <taxon>Asteraceae</taxon>
        <taxon>Asteroideae</taxon>
        <taxon>Heliantheae alliance</taxon>
        <taxon>Heliantheae</taxon>
        <taxon>Helianthus</taxon>
    </lineage>
</organism>
<proteinExistence type="predicted"/>
<evidence type="ECO:0000313" key="2">
    <source>
        <dbReference type="EMBL" id="KAF5787897.1"/>
    </source>
</evidence>
<dbReference type="Pfam" id="PF13963">
    <property type="entry name" value="Transpos_assoc"/>
    <property type="match status" value="1"/>
</dbReference>
<dbReference type="AlphaFoldDB" id="A0A9K3N5R4"/>
<reference evidence="2" key="2">
    <citation type="submission" date="2020-06" db="EMBL/GenBank/DDBJ databases">
        <title>Helianthus annuus Genome sequencing and assembly Release 2.</title>
        <authorList>
            <person name="Gouzy J."/>
            <person name="Langlade N."/>
            <person name="Munos S."/>
        </authorList>
    </citation>
    <scope>NUCLEOTIDE SEQUENCE</scope>
    <source>
        <tissue evidence="2">Leaves</tissue>
    </source>
</reference>
<feature type="domain" description="Transposase-associated" evidence="1">
    <location>
        <begin position="5"/>
        <end position="77"/>
    </location>
</feature>